<reference evidence="2" key="1">
    <citation type="journal article" date="2018" name="BMC Genomics">
        <title>Genomic insights into host adaptation between the wheat stripe rust pathogen (Puccinia striiformis f. sp. tritici) and the barley stripe rust pathogen (Puccinia striiformis f. sp. hordei).</title>
        <authorList>
            <person name="Xia C."/>
            <person name="Wang M."/>
            <person name="Yin C."/>
            <person name="Cornejo O.E."/>
            <person name="Hulbert S.H."/>
            <person name="Chen X."/>
        </authorList>
    </citation>
    <scope>NUCLEOTIDE SEQUENCE [LARGE SCALE GENOMIC DNA]</scope>
    <source>
        <strain evidence="2">93-210</strain>
    </source>
</reference>
<proteinExistence type="predicted"/>
<reference evidence="1 2" key="3">
    <citation type="journal article" date="2022" name="Microbiol. Spectr.">
        <title>Folding features and dynamics of 3D genome architecture in plant fungal pathogens.</title>
        <authorList>
            <person name="Xia C."/>
        </authorList>
    </citation>
    <scope>NUCLEOTIDE SEQUENCE [LARGE SCALE GENOMIC DNA]</scope>
    <source>
        <strain evidence="1 2">93-210</strain>
    </source>
</reference>
<organism evidence="1 2">
    <name type="scientific">Puccinia striiformis f. sp. tritici</name>
    <dbReference type="NCBI Taxonomy" id="168172"/>
    <lineage>
        <taxon>Eukaryota</taxon>
        <taxon>Fungi</taxon>
        <taxon>Dikarya</taxon>
        <taxon>Basidiomycota</taxon>
        <taxon>Pucciniomycotina</taxon>
        <taxon>Pucciniomycetes</taxon>
        <taxon>Pucciniales</taxon>
        <taxon>Pucciniaceae</taxon>
        <taxon>Puccinia</taxon>
    </lineage>
</organism>
<dbReference type="EMBL" id="CM045876">
    <property type="protein sequence ID" value="KAI7942689.1"/>
    <property type="molecule type" value="Genomic_DNA"/>
</dbReference>
<sequence>MAFQFSLFRHTTYGGMSNFFIKSDDCFQEFAAAARADPSSRLTIAITMKDPRKIIKQNDVLESGNLELELMYAPEKQKVIKAKRQARLAVNPKADLDAVQENSCVEELASNILAKYGCNAETMRIKDPLDPKKSIAIHSQALRAWSCAWVAGAPGVDINTPPHTRQFEPEDIRVYTLAEEAVRRGGRRVPKSPDPFDLSVNKTPVAQGPRFGPVRTSSAGRLMPGRLLPNKLQGPQLAPAKNVARADTTPPNNGANCHSRTASPPVDFRFSKELPETRPSWPEEEHFEAVDELSTTAAGDSDINDQDGQSAGDC</sequence>
<evidence type="ECO:0000313" key="1">
    <source>
        <dbReference type="EMBL" id="KAI7942689.1"/>
    </source>
</evidence>
<dbReference type="Proteomes" id="UP001060170">
    <property type="component" value="Chromosome 12"/>
</dbReference>
<accession>A0ACC0E2P2</accession>
<evidence type="ECO:0000313" key="2">
    <source>
        <dbReference type="Proteomes" id="UP001060170"/>
    </source>
</evidence>
<gene>
    <name evidence="1" type="ORF">MJO28_012716</name>
</gene>
<name>A0ACC0E2P2_9BASI</name>
<comment type="caution">
    <text evidence="1">The sequence shown here is derived from an EMBL/GenBank/DDBJ whole genome shotgun (WGS) entry which is preliminary data.</text>
</comment>
<protein>
    <submittedName>
        <fullName evidence="1">Uncharacterized protein</fullName>
    </submittedName>
</protein>
<keyword evidence="2" id="KW-1185">Reference proteome</keyword>
<reference evidence="2" key="2">
    <citation type="journal article" date="2018" name="Mol. Plant Microbe Interact.">
        <title>Genome sequence resources for the wheat stripe rust pathogen (Puccinia striiformis f. sp. tritici) and the barley stripe rust pathogen (Puccinia striiformis f. sp. hordei).</title>
        <authorList>
            <person name="Xia C."/>
            <person name="Wang M."/>
            <person name="Yin C."/>
            <person name="Cornejo O.E."/>
            <person name="Hulbert S.H."/>
            <person name="Chen X."/>
        </authorList>
    </citation>
    <scope>NUCLEOTIDE SEQUENCE [LARGE SCALE GENOMIC DNA]</scope>
    <source>
        <strain evidence="2">93-210</strain>
    </source>
</reference>